<accession>A0A0A9G8W2</accession>
<dbReference type="AlphaFoldDB" id="A0A0A9G8W2"/>
<feature type="compositionally biased region" description="Basic residues" evidence="1">
    <location>
        <begin position="22"/>
        <end position="44"/>
    </location>
</feature>
<feature type="region of interest" description="Disordered" evidence="1">
    <location>
        <begin position="1"/>
        <end position="78"/>
    </location>
</feature>
<reference evidence="2" key="2">
    <citation type="journal article" date="2015" name="Data Brief">
        <title>Shoot transcriptome of the giant reed, Arundo donax.</title>
        <authorList>
            <person name="Barrero R.A."/>
            <person name="Guerrero F.D."/>
            <person name="Moolhuijzen P."/>
            <person name="Goolsby J.A."/>
            <person name="Tidwell J."/>
            <person name="Bellgard S.E."/>
            <person name="Bellgard M.I."/>
        </authorList>
    </citation>
    <scope>NUCLEOTIDE SEQUENCE</scope>
    <source>
        <tissue evidence="2">Shoot tissue taken approximately 20 cm above the soil surface</tissue>
    </source>
</reference>
<reference evidence="2" key="1">
    <citation type="submission" date="2014-09" db="EMBL/GenBank/DDBJ databases">
        <authorList>
            <person name="Magalhaes I.L.F."/>
            <person name="Oliveira U."/>
            <person name="Santos F.R."/>
            <person name="Vidigal T.H.D.A."/>
            <person name="Brescovit A.D."/>
            <person name="Santos A.J."/>
        </authorList>
    </citation>
    <scope>NUCLEOTIDE SEQUENCE</scope>
    <source>
        <tissue evidence="2">Shoot tissue taken approximately 20 cm above the soil surface</tissue>
    </source>
</reference>
<feature type="compositionally biased region" description="Basic and acidic residues" evidence="1">
    <location>
        <begin position="69"/>
        <end position="78"/>
    </location>
</feature>
<proteinExistence type="predicted"/>
<evidence type="ECO:0000256" key="1">
    <source>
        <dbReference type="SAM" id="MobiDB-lite"/>
    </source>
</evidence>
<organism evidence="2">
    <name type="scientific">Arundo donax</name>
    <name type="common">Giant reed</name>
    <name type="synonym">Donax arundinaceus</name>
    <dbReference type="NCBI Taxonomy" id="35708"/>
    <lineage>
        <taxon>Eukaryota</taxon>
        <taxon>Viridiplantae</taxon>
        <taxon>Streptophyta</taxon>
        <taxon>Embryophyta</taxon>
        <taxon>Tracheophyta</taxon>
        <taxon>Spermatophyta</taxon>
        <taxon>Magnoliopsida</taxon>
        <taxon>Liliopsida</taxon>
        <taxon>Poales</taxon>
        <taxon>Poaceae</taxon>
        <taxon>PACMAD clade</taxon>
        <taxon>Arundinoideae</taxon>
        <taxon>Arundineae</taxon>
        <taxon>Arundo</taxon>
    </lineage>
</organism>
<sequence length="78" mass="8978">MALLQHRLQRLPPQLQLLRQPPPRRRPRLPRGGRRRGGLHRNPRRAATGRGRGRWLVSLRFATPPNPNGDERRGEGKG</sequence>
<name>A0A0A9G8W2_ARUDO</name>
<feature type="compositionally biased region" description="Low complexity" evidence="1">
    <location>
        <begin position="1"/>
        <end position="19"/>
    </location>
</feature>
<dbReference type="EMBL" id="GBRH01178002">
    <property type="protein sequence ID" value="JAE19894.1"/>
    <property type="molecule type" value="Transcribed_RNA"/>
</dbReference>
<evidence type="ECO:0000313" key="2">
    <source>
        <dbReference type="EMBL" id="JAE19894.1"/>
    </source>
</evidence>
<protein>
    <submittedName>
        <fullName evidence="2">Uncharacterized protein</fullName>
    </submittedName>
</protein>